<feature type="chain" id="PRO_5007899855" evidence="2">
    <location>
        <begin position="23"/>
        <end position="378"/>
    </location>
</feature>
<dbReference type="EMBL" id="LT554264">
    <property type="protein sequence ID" value="SAM03767.1"/>
    <property type="molecule type" value="Genomic_DNA"/>
</dbReference>
<keyword evidence="2" id="KW-0732">Signal</keyword>
<dbReference type="OrthoDB" id="10265310at2759"/>
<dbReference type="FunCoup" id="A0A168Q789">
    <property type="interactions" value="1356"/>
</dbReference>
<gene>
    <name evidence="3" type="primary">ABSGL_09613.1 scaffold 11483</name>
</gene>
<feature type="signal peptide" evidence="2">
    <location>
        <begin position="1"/>
        <end position="22"/>
    </location>
</feature>
<organism evidence="3">
    <name type="scientific">Absidia glauca</name>
    <name type="common">Pin mould</name>
    <dbReference type="NCBI Taxonomy" id="4829"/>
    <lineage>
        <taxon>Eukaryota</taxon>
        <taxon>Fungi</taxon>
        <taxon>Fungi incertae sedis</taxon>
        <taxon>Mucoromycota</taxon>
        <taxon>Mucoromycotina</taxon>
        <taxon>Mucoromycetes</taxon>
        <taxon>Mucorales</taxon>
        <taxon>Cunninghamellaceae</taxon>
        <taxon>Absidia</taxon>
    </lineage>
</organism>
<accession>A0A168Q789</accession>
<dbReference type="InParanoid" id="A0A168Q789"/>
<evidence type="ECO:0000313" key="3">
    <source>
        <dbReference type="EMBL" id="SAM03767.1"/>
    </source>
</evidence>
<dbReference type="PANTHER" id="PTHR11215:SF1">
    <property type="entry name" value="MYG1 EXONUCLEASE"/>
    <property type="match status" value="1"/>
</dbReference>
<dbReference type="GO" id="GO:0005634">
    <property type="term" value="C:nucleus"/>
    <property type="evidence" value="ECO:0007669"/>
    <property type="project" value="TreeGrafter"/>
</dbReference>
<name>A0A168Q789_ABSGL</name>
<protein>
    <submittedName>
        <fullName evidence="3">Uncharacterized protein</fullName>
    </submittedName>
</protein>
<keyword evidence="4" id="KW-1185">Reference proteome</keyword>
<reference evidence="3" key="1">
    <citation type="submission" date="2016-04" db="EMBL/GenBank/DDBJ databases">
        <authorList>
            <person name="Evans L.H."/>
            <person name="Alamgir A."/>
            <person name="Owens N."/>
            <person name="Weber N.D."/>
            <person name="Virtaneva K."/>
            <person name="Barbian K."/>
            <person name="Babar A."/>
            <person name="Rosenke K."/>
        </authorList>
    </citation>
    <scope>NUCLEOTIDE SEQUENCE [LARGE SCALE GENOMIC DNA]</scope>
    <source>
        <strain evidence="3">CBS 101.48</strain>
    </source>
</reference>
<evidence type="ECO:0000256" key="1">
    <source>
        <dbReference type="ARBA" id="ARBA00010105"/>
    </source>
</evidence>
<dbReference type="OMA" id="MICLTTK"/>
<dbReference type="AlphaFoldDB" id="A0A168Q789"/>
<dbReference type="STRING" id="4829.A0A168Q789"/>
<sequence>MVAYKFVLMALGLFAMTASTSAGVVSARTHLTHELSKRGCNADCEGDSCINKCKASGVQKDFIDVCRDGTCYCGFAAYDEALAVWMLKQTAAFNQAKLIRTRDPARLAECSVVVDVGGVYDPTKHKYDHHQRGFAETFDAQHHTKLSSAGLVYKHFGREVIRRLVGADTKHLDTIYNKTYNGFIESLDAHDNGISAYPSNLTPLFKQTPTHLPARVAQKNPAWNETFSDTEIDASCGELAQYIHTLVSSWLPARTLVVEALARRHQVHPSGRVIALDRNCPWKEHLMELENEHNTSILYVLYPESSSSGNWRIQCVPTRPEGFENRKGLPEAWRGFQDQELCRISTIDDCIFVHAGGFIGGNKTRHGVYEMARLALDA</sequence>
<dbReference type="GO" id="GO:0005737">
    <property type="term" value="C:cytoplasm"/>
    <property type="evidence" value="ECO:0007669"/>
    <property type="project" value="TreeGrafter"/>
</dbReference>
<dbReference type="PANTHER" id="PTHR11215">
    <property type="entry name" value="METAL DEPENDENT HYDROLASE - RELATED"/>
    <property type="match status" value="1"/>
</dbReference>
<proteinExistence type="inferred from homology"/>
<evidence type="ECO:0000256" key="2">
    <source>
        <dbReference type="SAM" id="SignalP"/>
    </source>
</evidence>
<comment type="similarity">
    <text evidence="1">Belongs to the MYG1 family.</text>
</comment>
<evidence type="ECO:0000313" key="4">
    <source>
        <dbReference type="Proteomes" id="UP000078561"/>
    </source>
</evidence>
<dbReference type="Pfam" id="PF03690">
    <property type="entry name" value="MYG1_exonuc"/>
    <property type="match status" value="1"/>
</dbReference>
<dbReference type="Proteomes" id="UP000078561">
    <property type="component" value="Unassembled WGS sequence"/>
</dbReference>
<dbReference type="InterPro" id="IPR003226">
    <property type="entry name" value="MYG1_exonuclease"/>
</dbReference>